<dbReference type="SUPFAM" id="SSF52540">
    <property type="entry name" value="P-loop containing nucleoside triphosphate hydrolases"/>
    <property type="match status" value="1"/>
</dbReference>
<dbReference type="AlphaFoldDB" id="A0AAN7CTQ8"/>
<dbReference type="InterPro" id="IPR000845">
    <property type="entry name" value="Nucleoside_phosphorylase_d"/>
</dbReference>
<dbReference type="Gene3D" id="3.40.50.300">
    <property type="entry name" value="P-loop containing nucleotide triphosphate hydrolases"/>
    <property type="match status" value="1"/>
</dbReference>
<organism evidence="5 6">
    <name type="scientific">Corynascus novoguineensis</name>
    <dbReference type="NCBI Taxonomy" id="1126955"/>
    <lineage>
        <taxon>Eukaryota</taxon>
        <taxon>Fungi</taxon>
        <taxon>Dikarya</taxon>
        <taxon>Ascomycota</taxon>
        <taxon>Pezizomycotina</taxon>
        <taxon>Sordariomycetes</taxon>
        <taxon>Sordariomycetidae</taxon>
        <taxon>Sordariales</taxon>
        <taxon>Chaetomiaceae</taxon>
        <taxon>Corynascus</taxon>
    </lineage>
</organism>
<dbReference type="InterPro" id="IPR035994">
    <property type="entry name" value="Nucleoside_phosphorylase_sf"/>
</dbReference>
<dbReference type="GO" id="GO:0009116">
    <property type="term" value="P:nucleoside metabolic process"/>
    <property type="evidence" value="ECO:0007669"/>
    <property type="project" value="InterPro"/>
</dbReference>
<dbReference type="InterPro" id="IPR011047">
    <property type="entry name" value="Quinoprotein_ADH-like_sf"/>
</dbReference>
<keyword evidence="2" id="KW-0853">WD repeat</keyword>
<comment type="caution">
    <text evidence="5">The sequence shown here is derived from an EMBL/GenBank/DDBJ whole genome shotgun (WGS) entry which is preliminary data.</text>
</comment>
<dbReference type="InterPro" id="IPR053137">
    <property type="entry name" value="NLR-like"/>
</dbReference>
<dbReference type="Proteomes" id="UP001303647">
    <property type="component" value="Unassembled WGS sequence"/>
</dbReference>
<feature type="domain" description="NACHT" evidence="4">
    <location>
        <begin position="434"/>
        <end position="603"/>
    </location>
</feature>
<proteinExistence type="predicted"/>
<accession>A0AAN7CTQ8</accession>
<gene>
    <name evidence="5" type="ORF">C7999DRAFT_32849</name>
</gene>
<name>A0AAN7CTQ8_9PEZI</name>
<dbReference type="SUPFAM" id="SSF53167">
    <property type="entry name" value="Purine and uridine phosphorylases"/>
    <property type="match status" value="1"/>
</dbReference>
<feature type="repeat" description="WD" evidence="2">
    <location>
        <begin position="686"/>
        <end position="727"/>
    </location>
</feature>
<sequence>MPEDSFSEPPRKRLRPHNWEDSAESQRVPDFRIAIVCALSVEYDAVFLLFDAVWDENGEQYGRARGDTNHYTTGRIGEHDVVLALLPDIGKAPAAGAAASIRSSYPNLKVALLVGICGGVPKVGLNELLLGDVVVAEMVVRYDFGRQYHDRFVPKDTTDDDLGKPNKDIRNLIAMVRSETGKERTRQSAIKHLICLQKAAISKQRSCDYRYPGFAEDKLFASAYRHKHRGPRLCVSCDGEDQTYCADAVKAFCEELECDEAQLVPRSRLGRKRNLEPEAAQPPEIFVGRVASGDVVMKSCVHRDKIAREHNVIAFEMEGAGVWDEIPCIVIKGISDYADSHKSKVWQPFAAATAAAVAKAVLERYTRTDDCYSSTRFSDLKERNRKYLKDLRITDPRHDKIRIEQTKGGLLAGLHRWILDNADFQRWQDDEQSRLLWIKGDPGKGKTMLLCGIIKELEPQYHLSFFFCQASDPRVNNATAVLRGLIYLLVDQQPSLISHVQKKYDAEGDPLFRDVNAWVALSEIFIAILEDPTLPPTRLIIDALDECIEGLDLLLGLVVRTSSVYSGVKWIVSSRNWPIIEKILDTATQKVRLSLELNEESVSAAVTTYIQFKVDWLAERNWYSNDTRDAVECYLSTNAYGTFLWGHGGSVNAVAWSHDSTRLASASDDGTVKIWDAVTGQCVSTLEGHGRLVNAVAWSHDSTRLASASYDGTVKIWDPATGQCVSTLQIGHSIENPQFHNSNPNKSLDMA</sequence>
<dbReference type="Pfam" id="PF01048">
    <property type="entry name" value="PNP_UDP_1"/>
    <property type="match status" value="1"/>
</dbReference>
<keyword evidence="1" id="KW-0677">Repeat</keyword>
<dbReference type="Pfam" id="PF00400">
    <property type="entry name" value="WD40"/>
    <property type="match status" value="2"/>
</dbReference>
<evidence type="ECO:0000259" key="4">
    <source>
        <dbReference type="PROSITE" id="PS50837"/>
    </source>
</evidence>
<evidence type="ECO:0000256" key="2">
    <source>
        <dbReference type="PROSITE-ProRule" id="PRU00221"/>
    </source>
</evidence>
<feature type="repeat" description="WD" evidence="2">
    <location>
        <begin position="644"/>
        <end position="685"/>
    </location>
</feature>
<evidence type="ECO:0000313" key="5">
    <source>
        <dbReference type="EMBL" id="KAK4246698.1"/>
    </source>
</evidence>
<dbReference type="Gene3D" id="2.130.10.10">
    <property type="entry name" value="YVTN repeat-like/Quinoprotein amine dehydrogenase"/>
    <property type="match status" value="1"/>
</dbReference>
<feature type="region of interest" description="Disordered" evidence="3">
    <location>
        <begin position="1"/>
        <end position="21"/>
    </location>
</feature>
<reference evidence="5" key="2">
    <citation type="submission" date="2023-05" db="EMBL/GenBank/DDBJ databases">
        <authorList>
            <consortium name="Lawrence Berkeley National Laboratory"/>
            <person name="Steindorff A."/>
            <person name="Hensen N."/>
            <person name="Bonometti L."/>
            <person name="Westerberg I."/>
            <person name="Brannstrom I.O."/>
            <person name="Guillou S."/>
            <person name="Cros-Aarteil S."/>
            <person name="Calhoun S."/>
            <person name="Haridas S."/>
            <person name="Kuo A."/>
            <person name="Mondo S."/>
            <person name="Pangilinan J."/>
            <person name="Riley R."/>
            <person name="Labutti K."/>
            <person name="Andreopoulos B."/>
            <person name="Lipzen A."/>
            <person name="Chen C."/>
            <person name="Yanf M."/>
            <person name="Daum C."/>
            <person name="Ng V."/>
            <person name="Clum A."/>
            <person name="Ohm R."/>
            <person name="Martin F."/>
            <person name="Silar P."/>
            <person name="Natvig D."/>
            <person name="Lalanne C."/>
            <person name="Gautier V."/>
            <person name="Ament-Velasquez S.L."/>
            <person name="Kruys A."/>
            <person name="Hutchinson M.I."/>
            <person name="Powell A.J."/>
            <person name="Barry K."/>
            <person name="Miller A.N."/>
            <person name="Grigoriev I.V."/>
            <person name="Debuchy R."/>
            <person name="Gladieux P."/>
            <person name="Thoren M.H."/>
            <person name="Johannesson H."/>
        </authorList>
    </citation>
    <scope>NUCLEOTIDE SEQUENCE</scope>
    <source>
        <strain evidence="5">CBS 359.72</strain>
    </source>
</reference>
<evidence type="ECO:0000256" key="1">
    <source>
        <dbReference type="ARBA" id="ARBA00022737"/>
    </source>
</evidence>
<dbReference type="PROSITE" id="PS50837">
    <property type="entry name" value="NACHT"/>
    <property type="match status" value="1"/>
</dbReference>
<dbReference type="PANTHER" id="PTHR46082">
    <property type="entry name" value="ATP/GTP-BINDING PROTEIN-RELATED"/>
    <property type="match status" value="1"/>
</dbReference>
<dbReference type="InterPro" id="IPR015943">
    <property type="entry name" value="WD40/YVTN_repeat-like_dom_sf"/>
</dbReference>
<dbReference type="GO" id="GO:0003824">
    <property type="term" value="F:catalytic activity"/>
    <property type="evidence" value="ECO:0007669"/>
    <property type="project" value="InterPro"/>
</dbReference>
<dbReference type="InterPro" id="IPR056884">
    <property type="entry name" value="NPHP3-like_N"/>
</dbReference>
<dbReference type="FunFam" id="3.40.50.300:FF:001638">
    <property type="entry name" value="NACHT and WD40 domain protein"/>
    <property type="match status" value="1"/>
</dbReference>
<dbReference type="PANTHER" id="PTHR46082:SF6">
    <property type="entry name" value="AAA+ ATPASE DOMAIN-CONTAINING PROTEIN-RELATED"/>
    <property type="match status" value="1"/>
</dbReference>
<dbReference type="SUPFAM" id="SSF50998">
    <property type="entry name" value="Quinoprotein alcohol dehydrogenase-like"/>
    <property type="match status" value="1"/>
</dbReference>
<dbReference type="EMBL" id="MU857668">
    <property type="protein sequence ID" value="KAK4246698.1"/>
    <property type="molecule type" value="Genomic_DNA"/>
</dbReference>
<evidence type="ECO:0000313" key="6">
    <source>
        <dbReference type="Proteomes" id="UP001303647"/>
    </source>
</evidence>
<dbReference type="Pfam" id="PF24883">
    <property type="entry name" value="NPHP3_N"/>
    <property type="match status" value="1"/>
</dbReference>
<dbReference type="PROSITE" id="PS50082">
    <property type="entry name" value="WD_REPEATS_2"/>
    <property type="match status" value="2"/>
</dbReference>
<protein>
    <submittedName>
        <fullName evidence="5">Nucleoside phosphorylase domain-containing protein</fullName>
    </submittedName>
</protein>
<keyword evidence="6" id="KW-1185">Reference proteome</keyword>
<dbReference type="PROSITE" id="PS50294">
    <property type="entry name" value="WD_REPEATS_REGION"/>
    <property type="match status" value="2"/>
</dbReference>
<reference evidence="5" key="1">
    <citation type="journal article" date="2023" name="Mol. Phylogenet. Evol.">
        <title>Genome-scale phylogeny and comparative genomics of the fungal order Sordariales.</title>
        <authorList>
            <person name="Hensen N."/>
            <person name="Bonometti L."/>
            <person name="Westerberg I."/>
            <person name="Brannstrom I.O."/>
            <person name="Guillou S."/>
            <person name="Cros-Aarteil S."/>
            <person name="Calhoun S."/>
            <person name="Haridas S."/>
            <person name="Kuo A."/>
            <person name="Mondo S."/>
            <person name="Pangilinan J."/>
            <person name="Riley R."/>
            <person name="LaButti K."/>
            <person name="Andreopoulos B."/>
            <person name="Lipzen A."/>
            <person name="Chen C."/>
            <person name="Yan M."/>
            <person name="Daum C."/>
            <person name="Ng V."/>
            <person name="Clum A."/>
            <person name="Steindorff A."/>
            <person name="Ohm R.A."/>
            <person name="Martin F."/>
            <person name="Silar P."/>
            <person name="Natvig D.O."/>
            <person name="Lalanne C."/>
            <person name="Gautier V."/>
            <person name="Ament-Velasquez S.L."/>
            <person name="Kruys A."/>
            <person name="Hutchinson M.I."/>
            <person name="Powell A.J."/>
            <person name="Barry K."/>
            <person name="Miller A.N."/>
            <person name="Grigoriev I.V."/>
            <person name="Debuchy R."/>
            <person name="Gladieux P."/>
            <person name="Hiltunen Thoren M."/>
            <person name="Johannesson H."/>
        </authorList>
    </citation>
    <scope>NUCLEOTIDE SEQUENCE</scope>
    <source>
        <strain evidence="5">CBS 359.72</strain>
    </source>
</reference>
<dbReference type="InterPro" id="IPR007111">
    <property type="entry name" value="NACHT_NTPase"/>
</dbReference>
<dbReference type="InterPro" id="IPR001680">
    <property type="entry name" value="WD40_rpt"/>
</dbReference>
<dbReference type="Gene3D" id="3.40.50.1580">
    <property type="entry name" value="Nucleoside phosphorylase domain"/>
    <property type="match status" value="1"/>
</dbReference>
<evidence type="ECO:0000256" key="3">
    <source>
        <dbReference type="SAM" id="MobiDB-lite"/>
    </source>
</evidence>
<dbReference type="InterPro" id="IPR027417">
    <property type="entry name" value="P-loop_NTPase"/>
</dbReference>
<dbReference type="SMART" id="SM00320">
    <property type="entry name" value="WD40"/>
    <property type="match status" value="2"/>
</dbReference>